<keyword evidence="1" id="KW-0732">Signal</keyword>
<feature type="signal peptide" evidence="1">
    <location>
        <begin position="1"/>
        <end position="17"/>
    </location>
</feature>
<sequence>CARAALLACVAVSVAVARDDERRRISDFRFHPVPDFPWLPPAVTEAWNAQKLTAFPSYEIVDNKYTYECRKYDEGEAFELVENMLAYTLKELAEWYENSCGKTFKPNITEETAVPGRFTFYRNRSLTIRDAYFGQELGALVMFHMMRWGIQGYSSGYSEFRPHVAKDLMKCDKLLDGFPLNQDGYRMAQYDSAFDDSMKDMSKEALHDALIDGAQILRFTQYYIKRLYYSKFGTEMKTGKYDIKTATWPYRSRLTYLTLVHRLREEPGNNFDEMPWYRSCAKYLSRECSHANEVGFRFESNNGWNYWGMPDFEMKPKDHRNNCKRPV</sequence>
<reference evidence="3" key="1">
    <citation type="submission" date="2022-10" db="EMBL/GenBank/DDBJ databases">
        <title>Genome assembly of Pristionchus species.</title>
        <authorList>
            <person name="Yoshida K."/>
            <person name="Sommer R.J."/>
        </authorList>
    </citation>
    <scope>NUCLEOTIDE SEQUENCE [LARGE SCALE GENOMIC DNA]</scope>
    <source>
        <strain evidence="3">RS5460</strain>
    </source>
</reference>
<name>A0AAN5I4I1_9BILA</name>
<evidence type="ECO:0008006" key="4">
    <source>
        <dbReference type="Google" id="ProtNLM"/>
    </source>
</evidence>
<feature type="chain" id="PRO_5043002376" description="Peptidase" evidence="1">
    <location>
        <begin position="18"/>
        <end position="327"/>
    </location>
</feature>
<dbReference type="Proteomes" id="UP001328107">
    <property type="component" value="Unassembled WGS sequence"/>
</dbReference>
<dbReference type="AlphaFoldDB" id="A0AAN5I4I1"/>
<proteinExistence type="predicted"/>
<dbReference type="EMBL" id="BTRK01000005">
    <property type="protein sequence ID" value="GMR51957.1"/>
    <property type="molecule type" value="Genomic_DNA"/>
</dbReference>
<feature type="non-terminal residue" evidence="2">
    <location>
        <position position="327"/>
    </location>
</feature>
<evidence type="ECO:0000313" key="3">
    <source>
        <dbReference type="Proteomes" id="UP001328107"/>
    </source>
</evidence>
<gene>
    <name evidence="2" type="ORF">PMAYCL1PPCAC_22152</name>
</gene>
<feature type="non-terminal residue" evidence="2">
    <location>
        <position position="1"/>
    </location>
</feature>
<accession>A0AAN5I4I1</accession>
<keyword evidence="3" id="KW-1185">Reference proteome</keyword>
<protein>
    <recommendedName>
        <fullName evidence="4">Peptidase</fullName>
    </recommendedName>
</protein>
<evidence type="ECO:0000256" key="1">
    <source>
        <dbReference type="SAM" id="SignalP"/>
    </source>
</evidence>
<organism evidence="2 3">
    <name type="scientific">Pristionchus mayeri</name>
    <dbReference type="NCBI Taxonomy" id="1317129"/>
    <lineage>
        <taxon>Eukaryota</taxon>
        <taxon>Metazoa</taxon>
        <taxon>Ecdysozoa</taxon>
        <taxon>Nematoda</taxon>
        <taxon>Chromadorea</taxon>
        <taxon>Rhabditida</taxon>
        <taxon>Rhabditina</taxon>
        <taxon>Diplogasteromorpha</taxon>
        <taxon>Diplogasteroidea</taxon>
        <taxon>Neodiplogasteridae</taxon>
        <taxon>Pristionchus</taxon>
    </lineage>
</organism>
<comment type="caution">
    <text evidence="2">The sequence shown here is derived from an EMBL/GenBank/DDBJ whole genome shotgun (WGS) entry which is preliminary data.</text>
</comment>
<evidence type="ECO:0000313" key="2">
    <source>
        <dbReference type="EMBL" id="GMR51957.1"/>
    </source>
</evidence>